<reference evidence="2 3" key="1">
    <citation type="journal article" date="2020" name="BMC Genomics">
        <title>Correction to: Identification and distribution of gene clusters required for synthesis of sphingolipid metabolism inhibitors in diverse species of the filamentous fungus Fusarium.</title>
        <authorList>
            <person name="Kim H.S."/>
            <person name="Lohmar J.M."/>
            <person name="Busman M."/>
            <person name="Brown D.W."/>
            <person name="Naumann T.A."/>
            <person name="Divon H.H."/>
            <person name="Lysoe E."/>
            <person name="Uhlig S."/>
            <person name="Proctor R.H."/>
        </authorList>
    </citation>
    <scope>NUCLEOTIDE SEQUENCE [LARGE SCALE GENOMIC DNA]</scope>
    <source>
        <strain evidence="2 3">NRRL 25214</strain>
    </source>
</reference>
<sequence>MAIFVVTTSSGKLDRETMRKIRSHAMRGRNTRADRLARAQERMNPDKSSTHTMETDRSTSPVSLQNTASTAEPRNGQELSKDDLSTMSIPRKLAPELLLQRSELELKPYMLELIHQAFATPKPCRYAIDMKVAHECESQIFSLSDMNTHEVSLHSVIFAASAFKEVCLGVEFSVLTRYHLGETLRCVQQSLQNKSTATAMATVGAIVNLASAASSFGDVETTRKHMDGLCRIFELRGGISPFGTAALAEMKCQRIEICLSMTEGRKPRLLPNIQVWDSLMPISAIHPPSESTFLDPRNLTPDRRLLSMWTDLQYYSRLANESALVPPELFIFISTALPNRLLQLSYDAQSISELMRLCMLVYVKSILFSLPGVGRRMAYLSTNLEIALQQFVPSSREQSTFLLWALFIASGCIFEDFGRTWHGQAIRDTCNVLGHQILFFCPSINHLIMSFIYLNRATHVVSLIPALFGINLLTRPEATLQSFQYPIPTDPQAKKLVRGLARIYGCRNLVVSFLFFNISLTGDRKLMSFGYLGALAMCVTDGLVARNVVGHGEWQHWSFAPLCIGLLIGLNW</sequence>
<dbReference type="Proteomes" id="UP000573603">
    <property type="component" value="Unassembled WGS sequence"/>
</dbReference>
<dbReference type="PANTHER" id="PTHR37540">
    <property type="entry name" value="TRANSCRIPTION FACTOR (ACR-2), PUTATIVE-RELATED-RELATED"/>
    <property type="match status" value="1"/>
</dbReference>
<protein>
    <submittedName>
        <fullName evidence="2">Uncharacterized protein</fullName>
    </submittedName>
</protein>
<comment type="caution">
    <text evidence="2">The sequence shown here is derived from an EMBL/GenBank/DDBJ whole genome shotgun (WGS) entry which is preliminary data.</text>
</comment>
<dbReference type="EMBL" id="JABEVY010000034">
    <property type="protein sequence ID" value="KAF5253511.1"/>
    <property type="molecule type" value="Genomic_DNA"/>
</dbReference>
<dbReference type="Pfam" id="PF14087">
    <property type="entry name" value="DUF4267"/>
    <property type="match status" value="1"/>
</dbReference>
<gene>
    <name evidence="2" type="ORF">FANTH_1582</name>
</gene>
<evidence type="ECO:0000313" key="2">
    <source>
        <dbReference type="EMBL" id="KAF5253511.1"/>
    </source>
</evidence>
<dbReference type="AlphaFoldDB" id="A0A8H4ZVI5"/>
<keyword evidence="3" id="KW-1185">Reference proteome</keyword>
<name>A0A8H4ZVI5_9HYPO</name>
<dbReference type="InterPro" id="IPR025363">
    <property type="entry name" value="DUF4267"/>
</dbReference>
<dbReference type="PANTHER" id="PTHR37540:SF5">
    <property type="entry name" value="TRANSCRIPTION FACTOR DOMAIN-CONTAINING PROTEIN"/>
    <property type="match status" value="1"/>
</dbReference>
<feature type="compositionally biased region" description="Basic and acidic residues" evidence="1">
    <location>
        <begin position="31"/>
        <end position="57"/>
    </location>
</feature>
<proteinExistence type="predicted"/>
<evidence type="ECO:0000256" key="1">
    <source>
        <dbReference type="SAM" id="MobiDB-lite"/>
    </source>
</evidence>
<organism evidence="2 3">
    <name type="scientific">Fusarium anthophilum</name>
    <dbReference type="NCBI Taxonomy" id="48485"/>
    <lineage>
        <taxon>Eukaryota</taxon>
        <taxon>Fungi</taxon>
        <taxon>Dikarya</taxon>
        <taxon>Ascomycota</taxon>
        <taxon>Pezizomycotina</taxon>
        <taxon>Sordariomycetes</taxon>
        <taxon>Hypocreomycetidae</taxon>
        <taxon>Hypocreales</taxon>
        <taxon>Nectriaceae</taxon>
        <taxon>Fusarium</taxon>
        <taxon>Fusarium fujikuroi species complex</taxon>
    </lineage>
</organism>
<feature type="region of interest" description="Disordered" evidence="1">
    <location>
        <begin position="23"/>
        <end position="86"/>
    </location>
</feature>
<feature type="compositionally biased region" description="Polar residues" evidence="1">
    <location>
        <begin position="58"/>
        <end position="72"/>
    </location>
</feature>
<evidence type="ECO:0000313" key="3">
    <source>
        <dbReference type="Proteomes" id="UP000573603"/>
    </source>
</evidence>
<accession>A0A8H4ZVI5</accession>